<dbReference type="PANTHER" id="PTHR41533:SF1">
    <property type="entry name" value="L,D-TRANSPEPTIDASE YCBB-RELATED"/>
    <property type="match status" value="1"/>
</dbReference>
<feature type="domain" description="L,D-TPase catalytic" evidence="10">
    <location>
        <begin position="401"/>
        <end position="581"/>
    </location>
</feature>
<comment type="caution">
    <text evidence="11">The sequence shown here is derived from an EMBL/GenBank/DDBJ whole genome shotgun (WGS) entry which is preliminary data.</text>
</comment>
<evidence type="ECO:0000256" key="7">
    <source>
        <dbReference type="ARBA" id="ARBA00023316"/>
    </source>
</evidence>
<keyword evidence="3" id="KW-0328">Glycosyltransferase</keyword>
<evidence type="ECO:0000256" key="5">
    <source>
        <dbReference type="ARBA" id="ARBA00022960"/>
    </source>
</evidence>
<dbReference type="SUPFAM" id="SSF141523">
    <property type="entry name" value="L,D-transpeptidase catalytic domain-like"/>
    <property type="match status" value="1"/>
</dbReference>
<gene>
    <name evidence="11" type="ORF">EATG_00708</name>
</gene>
<sequence length="641" mass="70489">MSIGVVQASREKQPGYSKYDKNRGQGMLLNMMCGRRLSAISLCLAVTFAPLFSVQADEPEVIPGDSPVAVSEQGDALPQAQATAIMAGLQPLPEGAAENARTQIESQLPAGYKPVYLNQLQLLYAARDMQPMWENRDAVKAFQQQLAEVAIAGFQPQFNKWVELLTDPGVNGLARDVVLSDAMLGYLHFVANIPVKGTHWLYSSKPYALSTPPLSVINQWQVALNNGQLPTFVAGLAPQHPQYAAMHESLLTLLSDTKPWPQLTGKATLRPGQWSNDVPALREILQRTGMLEGGPKIALPGDETPADAVVSPSAVAVETAETKPMDRQTTARSKPAPAVRAAYDNELVEAVKRFQAWQGLGADGAIGPATRDWLNVTPAQRAGVLALNIQRLRLLPAELSTGIMVNIPAYSLVYYQNGNQVLDSRVIVGRPDRKTPMMSSALNNVVVNPPWNVPPTLARKDILPKVRNDPGYLESHGYTVMRGWNSKEAIDPWQVDWSTITASNLPFRFQQAPGPRNSLGRYKFNMPSSDAIYLHDTPNHNLFKRDTRALSSGCVRVNKASDLANMLLQDAGWNDKRISDALKQGDTRYVNIRQSIPVNLYYLTAFVGADGRTQYRTDIYNYDLPARSSSQIVSKAEQLIR</sequence>
<dbReference type="InterPro" id="IPR052905">
    <property type="entry name" value="LD-transpeptidase_YkuD-like"/>
</dbReference>
<dbReference type="InterPro" id="IPR005490">
    <property type="entry name" value="LD_TPept_cat_dom"/>
</dbReference>
<dbReference type="GO" id="GO:0008360">
    <property type="term" value="P:regulation of cell shape"/>
    <property type="evidence" value="ECO:0007669"/>
    <property type="project" value="UniProtKB-UniRule"/>
</dbReference>
<dbReference type="EMBL" id="ADJX01000002">
    <property type="protein sequence ID" value="OSL49836.1"/>
    <property type="molecule type" value="Genomic_DNA"/>
</dbReference>
<dbReference type="CDD" id="cd16913">
    <property type="entry name" value="YkuD_like"/>
    <property type="match status" value="1"/>
</dbReference>
<dbReference type="PROSITE" id="PS52029">
    <property type="entry name" value="LD_TPASE"/>
    <property type="match status" value="1"/>
</dbReference>
<reference evidence="11 12" key="1">
    <citation type="submission" date="2010-04" db="EMBL/GenBank/DDBJ databases">
        <title>The Genome Sequence of Escherichia coli H605.</title>
        <authorList>
            <consortium name="The Broad Institute Genome Sequencing Platform"/>
            <consortium name="The Broad Institute Genome Sequencing Center for Infectious Disease"/>
            <person name="Feldgarden M."/>
            <person name="Gordon D.M."/>
            <person name="Johnson J.R."/>
            <person name="Johnston B.D."/>
            <person name="Young S."/>
            <person name="Zeng Q."/>
            <person name="Koehrsen M."/>
            <person name="Alvarado L."/>
            <person name="Berlin A.M."/>
            <person name="Borenstein D."/>
            <person name="Chapman S.B."/>
            <person name="Chen Z."/>
            <person name="Engels R."/>
            <person name="Freedman E."/>
            <person name="Gellesch M."/>
            <person name="Goldberg J."/>
            <person name="Griggs A."/>
            <person name="Gujja S."/>
            <person name="Heilman E.R."/>
            <person name="Heiman D.I."/>
            <person name="Hepburn T.A."/>
            <person name="Howarth C."/>
            <person name="Jen D."/>
            <person name="Larson L."/>
            <person name="Mehta T."/>
            <person name="Park D."/>
            <person name="Pearson M."/>
            <person name="Richards J."/>
            <person name="Roberts A."/>
            <person name="Saif S."/>
            <person name="Shea T.D."/>
            <person name="Shenoy N."/>
            <person name="Sisk P."/>
            <person name="Stolte C."/>
            <person name="Sykes S.N."/>
            <person name="Walk T."/>
            <person name="White J."/>
            <person name="Yandava C."/>
            <person name="Haas B."/>
            <person name="Henn M.R."/>
            <person name="Nusbaum C."/>
            <person name="Birren B."/>
        </authorList>
    </citation>
    <scope>NUCLEOTIDE SEQUENCE [LARGE SCALE GENOMIC DNA]</scope>
    <source>
        <strain evidence="11 12">H605</strain>
    </source>
</reference>
<dbReference type="Gene3D" id="1.10.101.10">
    <property type="entry name" value="PGBD-like superfamily/PGBD"/>
    <property type="match status" value="1"/>
</dbReference>
<evidence type="ECO:0000256" key="1">
    <source>
        <dbReference type="ARBA" id="ARBA00004752"/>
    </source>
</evidence>
<dbReference type="GO" id="GO:0009252">
    <property type="term" value="P:peptidoglycan biosynthetic process"/>
    <property type="evidence" value="ECO:0007669"/>
    <property type="project" value="UniProtKB-KW"/>
</dbReference>
<proteinExistence type="inferred from homology"/>
<comment type="similarity">
    <text evidence="2">Belongs to the YkuD family.</text>
</comment>
<keyword evidence="6 8" id="KW-0573">Peptidoglycan synthesis</keyword>
<dbReference type="AlphaFoldDB" id="A0AAJ3P150"/>
<dbReference type="Pfam" id="PF01471">
    <property type="entry name" value="PG_binding_1"/>
    <property type="match status" value="1"/>
</dbReference>
<protein>
    <submittedName>
        <fullName evidence="11">Amidase</fullName>
    </submittedName>
</protein>
<dbReference type="GO" id="GO:0004180">
    <property type="term" value="F:carboxypeptidase activity"/>
    <property type="evidence" value="ECO:0007669"/>
    <property type="project" value="UniProtKB-ARBA"/>
</dbReference>
<dbReference type="InterPro" id="IPR036365">
    <property type="entry name" value="PGBD-like_sf"/>
</dbReference>
<dbReference type="GO" id="GO:0016757">
    <property type="term" value="F:glycosyltransferase activity"/>
    <property type="evidence" value="ECO:0007669"/>
    <property type="project" value="UniProtKB-KW"/>
</dbReference>
<feature type="active site" description="Nucleophile" evidence="8">
    <location>
        <position position="554"/>
    </location>
</feature>
<dbReference type="InterPro" id="IPR002477">
    <property type="entry name" value="Peptidoglycan-bd-like"/>
</dbReference>
<evidence type="ECO:0000313" key="11">
    <source>
        <dbReference type="EMBL" id="OSL49836.1"/>
    </source>
</evidence>
<organism evidence="11 12">
    <name type="scientific">Escherichia coli H605</name>
    <dbReference type="NCBI Taxonomy" id="656410"/>
    <lineage>
        <taxon>Bacteria</taxon>
        <taxon>Pseudomonadati</taxon>
        <taxon>Pseudomonadota</taxon>
        <taxon>Gammaproteobacteria</taxon>
        <taxon>Enterobacterales</taxon>
        <taxon>Enterobacteriaceae</taxon>
        <taxon>Escherichia</taxon>
    </lineage>
</organism>
<evidence type="ECO:0000256" key="9">
    <source>
        <dbReference type="SAM" id="MobiDB-lite"/>
    </source>
</evidence>
<name>A0AAJ3P150_ECOLX</name>
<evidence type="ECO:0000313" key="12">
    <source>
        <dbReference type="Proteomes" id="UP000243401"/>
    </source>
</evidence>
<keyword evidence="4" id="KW-0808">Transferase</keyword>
<evidence type="ECO:0000256" key="6">
    <source>
        <dbReference type="ARBA" id="ARBA00022984"/>
    </source>
</evidence>
<dbReference type="InterPro" id="IPR045380">
    <property type="entry name" value="LD_TPept_scaffold_dom"/>
</dbReference>
<dbReference type="Proteomes" id="UP000243401">
    <property type="component" value="Unassembled WGS sequence"/>
</dbReference>
<dbReference type="Pfam" id="PF03734">
    <property type="entry name" value="YkuD"/>
    <property type="match status" value="1"/>
</dbReference>
<keyword evidence="7 8" id="KW-0961">Cell wall biogenesis/degradation</keyword>
<feature type="active site" description="Proton donor/acceptor" evidence="8">
    <location>
        <position position="535"/>
    </location>
</feature>
<evidence type="ECO:0000256" key="2">
    <source>
        <dbReference type="ARBA" id="ARBA00005992"/>
    </source>
</evidence>
<dbReference type="Pfam" id="PF20142">
    <property type="entry name" value="Scaffold"/>
    <property type="match status" value="1"/>
</dbReference>
<accession>A0AAJ3P150</accession>
<evidence type="ECO:0000256" key="3">
    <source>
        <dbReference type="ARBA" id="ARBA00022676"/>
    </source>
</evidence>
<evidence type="ECO:0000259" key="10">
    <source>
        <dbReference type="PROSITE" id="PS52029"/>
    </source>
</evidence>
<evidence type="ECO:0000256" key="8">
    <source>
        <dbReference type="PROSITE-ProRule" id="PRU01373"/>
    </source>
</evidence>
<dbReference type="InterPro" id="IPR036366">
    <property type="entry name" value="PGBDSf"/>
</dbReference>
<keyword evidence="5 8" id="KW-0133">Cell shape</keyword>
<dbReference type="NCBIfam" id="NF007891">
    <property type="entry name" value="PRK10594.1"/>
    <property type="match status" value="1"/>
</dbReference>
<evidence type="ECO:0000256" key="4">
    <source>
        <dbReference type="ARBA" id="ARBA00022679"/>
    </source>
</evidence>
<dbReference type="GO" id="GO:0071555">
    <property type="term" value="P:cell wall organization"/>
    <property type="evidence" value="ECO:0007669"/>
    <property type="project" value="UniProtKB-UniRule"/>
</dbReference>
<dbReference type="SUPFAM" id="SSF47090">
    <property type="entry name" value="PGBD-like"/>
    <property type="match status" value="1"/>
</dbReference>
<feature type="region of interest" description="Disordered" evidence="9">
    <location>
        <begin position="318"/>
        <end position="337"/>
    </location>
</feature>
<comment type="pathway">
    <text evidence="1 8">Cell wall biogenesis; peptidoglycan biosynthesis.</text>
</comment>
<dbReference type="PANTHER" id="PTHR41533">
    <property type="entry name" value="L,D-TRANSPEPTIDASE HI_1667-RELATED"/>
    <property type="match status" value="1"/>
</dbReference>
<dbReference type="InterPro" id="IPR038063">
    <property type="entry name" value="Transpep_catalytic_dom"/>
</dbReference>
<dbReference type="Gene3D" id="2.40.440.10">
    <property type="entry name" value="L,D-transpeptidase catalytic domain-like"/>
    <property type="match status" value="1"/>
</dbReference>